<dbReference type="Proteomes" id="UP000019489">
    <property type="component" value="Unassembled WGS sequence"/>
</dbReference>
<dbReference type="EMBL" id="AWSA01000046">
    <property type="protein sequence ID" value="EWT00351.1"/>
    <property type="molecule type" value="Genomic_DNA"/>
</dbReference>
<dbReference type="PANTHER" id="PTHR30619">
    <property type="entry name" value="DNA INTERNALIZATION/COMPETENCE PROTEIN COMEC/REC2"/>
    <property type="match status" value="1"/>
</dbReference>
<dbReference type="AlphaFoldDB" id="W9G2J7"/>
<dbReference type="eggNOG" id="COG2333">
    <property type="taxonomic scope" value="Bacteria"/>
</dbReference>
<accession>W9G2J7</accession>
<feature type="compositionally biased region" description="Low complexity" evidence="1">
    <location>
        <begin position="362"/>
        <end position="384"/>
    </location>
</feature>
<evidence type="ECO:0000256" key="1">
    <source>
        <dbReference type="SAM" id="MobiDB-lite"/>
    </source>
</evidence>
<dbReference type="Pfam" id="PF00753">
    <property type="entry name" value="Lactamase_B"/>
    <property type="match status" value="1"/>
</dbReference>
<dbReference type="RefSeq" id="WP_034808587.1">
    <property type="nucleotide sequence ID" value="NZ_AWSA01000046.1"/>
</dbReference>
<feature type="region of interest" description="Disordered" evidence="1">
    <location>
        <begin position="360"/>
        <end position="399"/>
    </location>
</feature>
<dbReference type="STRING" id="1386089.N865_16170"/>
<keyword evidence="4" id="KW-1185">Reference proteome</keyword>
<organism evidence="3 4">
    <name type="scientific">Intrasporangium oryzae NRRL B-24470</name>
    <dbReference type="NCBI Taxonomy" id="1386089"/>
    <lineage>
        <taxon>Bacteria</taxon>
        <taxon>Bacillati</taxon>
        <taxon>Actinomycetota</taxon>
        <taxon>Actinomycetes</taxon>
        <taxon>Micrococcales</taxon>
        <taxon>Intrasporangiaceae</taxon>
        <taxon>Intrasporangium</taxon>
    </lineage>
</organism>
<comment type="caution">
    <text evidence="3">The sequence shown here is derived from an EMBL/GenBank/DDBJ whole genome shotgun (WGS) entry which is preliminary data.</text>
</comment>
<dbReference type="Gene3D" id="3.60.15.10">
    <property type="entry name" value="Ribonuclease Z/Hydroxyacylglutathione hydrolase-like"/>
    <property type="match status" value="1"/>
</dbReference>
<dbReference type="InterPro" id="IPR052159">
    <property type="entry name" value="Competence_DNA_uptake"/>
</dbReference>
<evidence type="ECO:0000313" key="4">
    <source>
        <dbReference type="Proteomes" id="UP000019489"/>
    </source>
</evidence>
<protein>
    <recommendedName>
        <fullName evidence="2">Metallo-beta-lactamase domain-containing protein</fullName>
    </recommendedName>
</protein>
<dbReference type="OrthoDB" id="2971563at2"/>
<proteinExistence type="predicted"/>
<reference evidence="3 4" key="1">
    <citation type="submission" date="2013-08" db="EMBL/GenBank/DDBJ databases">
        <title>Intrasporangium oryzae NRRL B-24470.</title>
        <authorList>
            <person name="Liu H."/>
            <person name="Wang G."/>
        </authorList>
    </citation>
    <scope>NUCLEOTIDE SEQUENCE [LARGE SCALE GENOMIC DNA]</scope>
    <source>
        <strain evidence="3 4">NRRL B-24470</strain>
    </source>
</reference>
<name>W9G2J7_9MICO</name>
<dbReference type="InterPro" id="IPR001279">
    <property type="entry name" value="Metallo-B-lactamas"/>
</dbReference>
<evidence type="ECO:0000313" key="3">
    <source>
        <dbReference type="EMBL" id="EWT00351.1"/>
    </source>
</evidence>
<gene>
    <name evidence="3" type="ORF">N865_16170</name>
</gene>
<dbReference type="PANTHER" id="PTHR30619:SF1">
    <property type="entry name" value="RECOMBINATION PROTEIN 2"/>
    <property type="match status" value="1"/>
</dbReference>
<dbReference type="SUPFAM" id="SSF56281">
    <property type="entry name" value="Metallo-hydrolase/oxidoreductase"/>
    <property type="match status" value="1"/>
</dbReference>
<dbReference type="InterPro" id="IPR036866">
    <property type="entry name" value="RibonucZ/Hydroxyglut_hydro"/>
</dbReference>
<feature type="compositionally biased region" description="Basic residues" evidence="1">
    <location>
        <begin position="389"/>
        <end position="399"/>
    </location>
</feature>
<sequence length="399" mass="42145">MTTAIRIEVLPARLGDCLLVECLRENGRPWRMLVDGGPPDTWPLLKQRLDRLQADDRAIDVAVVTHVDNDHIGGMEPFLGSDYAGLVGDFWFNGRTHLPGTDATRSIDQGEDVVSALLAPSGGQPRPWNTAFRGGPIDTGNPAGVIDVPIPDGPHITVLSPTNQRLTILAAQWAAVIAQTQHGAERELEPDVPGPLTDLAALAAEKAPTDSSVPNGSSIALLVEHRGASLVLGADAYGDVLGAALKALATARGSQTLTVDAFKLPHHGSKSNVVQSMIAAAPARHYLVSTNGDTFHHPDDAAIARVVLHAPPGPTLWFNYRTPRTARWGDPALCERYAYTAVFPDGPDVGAVLELPARDVGSAAPSAPASPSTTDHAGTPPVRRTGGGRVRRRRRAGPS</sequence>
<dbReference type="PATRIC" id="fig|1386089.3.peg.3429"/>
<feature type="domain" description="Metallo-beta-lactamase" evidence="2">
    <location>
        <begin position="32"/>
        <end position="79"/>
    </location>
</feature>
<evidence type="ECO:0000259" key="2">
    <source>
        <dbReference type="Pfam" id="PF00753"/>
    </source>
</evidence>